<comment type="caution">
    <text evidence="1">The sequence shown here is derived from an EMBL/GenBank/DDBJ whole genome shotgun (WGS) entry which is preliminary data.</text>
</comment>
<dbReference type="RefSeq" id="WP_141809919.1">
    <property type="nucleotide sequence ID" value="NZ_VFPG01000001.1"/>
</dbReference>
<keyword evidence="2" id="KW-1185">Reference proteome</keyword>
<protein>
    <submittedName>
        <fullName evidence="1">Uncharacterized protein</fullName>
    </submittedName>
</protein>
<dbReference type="Proteomes" id="UP000316331">
    <property type="component" value="Unassembled WGS sequence"/>
</dbReference>
<name>A0A543FDH7_9NOCA</name>
<gene>
    <name evidence="1" type="ORF">FB390_3600</name>
</gene>
<accession>A0A543FDH7</accession>
<evidence type="ECO:0000313" key="2">
    <source>
        <dbReference type="Proteomes" id="UP000316331"/>
    </source>
</evidence>
<organism evidence="1 2">
    <name type="scientific">Nocardia bhagyanarayanae</name>
    <dbReference type="NCBI Taxonomy" id="1215925"/>
    <lineage>
        <taxon>Bacteria</taxon>
        <taxon>Bacillati</taxon>
        <taxon>Actinomycetota</taxon>
        <taxon>Actinomycetes</taxon>
        <taxon>Mycobacteriales</taxon>
        <taxon>Nocardiaceae</taxon>
        <taxon>Nocardia</taxon>
    </lineage>
</organism>
<reference evidence="1 2" key="1">
    <citation type="submission" date="2019-06" db="EMBL/GenBank/DDBJ databases">
        <title>Sequencing the genomes of 1000 actinobacteria strains.</title>
        <authorList>
            <person name="Klenk H.-P."/>
        </authorList>
    </citation>
    <scope>NUCLEOTIDE SEQUENCE [LARGE SCALE GENOMIC DNA]</scope>
    <source>
        <strain evidence="1 2">DSM 103495</strain>
    </source>
</reference>
<sequence length="74" mass="7814">MSLLPLLMIVVGLPFAAATAAYSAILLACWWELRNAPRPAVTVQPSRSGKVSSASATVDRSAICLSRPMTSIAR</sequence>
<proteinExistence type="predicted"/>
<evidence type="ECO:0000313" key="1">
    <source>
        <dbReference type="EMBL" id="TQM31930.1"/>
    </source>
</evidence>
<dbReference type="AlphaFoldDB" id="A0A543FDH7"/>
<dbReference type="EMBL" id="VFPG01000001">
    <property type="protein sequence ID" value="TQM31930.1"/>
    <property type="molecule type" value="Genomic_DNA"/>
</dbReference>